<dbReference type="Proteomes" id="UP000729402">
    <property type="component" value="Unassembled WGS sequence"/>
</dbReference>
<comment type="caution">
    <text evidence="1">The sequence shown here is derived from an EMBL/GenBank/DDBJ whole genome shotgun (WGS) entry which is preliminary data.</text>
</comment>
<proteinExistence type="predicted"/>
<name>A0A8J6BNS4_ZIZPA</name>
<sequence>MLRQILPCRLLPMRRVIPVDKSTSVCRIGLYTRLLLPKRTPYVAKMGQWVTSPPVCVAFMDVMVALAKKGGGRLIVPTGRWLTALFNLTNRMTLFLAASIEILEIQLRHQSRNPHQLPDFKVTTPMLKFMSEFVLNKAQRLTFDSSSPNKIILFQEGKDEELELEVFNFIGARGMALSMYNTDESICAIVEASIGGGLGAGEFDIEIS</sequence>
<keyword evidence="2" id="KW-1185">Reference proteome</keyword>
<dbReference type="EMBL" id="JAAALK010000082">
    <property type="protein sequence ID" value="KAG8088766.1"/>
    <property type="molecule type" value="Genomic_DNA"/>
</dbReference>
<accession>A0A8J6BNS4</accession>
<reference evidence="1" key="1">
    <citation type="journal article" date="2021" name="bioRxiv">
        <title>Whole Genome Assembly and Annotation of Northern Wild Rice, Zizania palustris L., Supports a Whole Genome Duplication in the Zizania Genus.</title>
        <authorList>
            <person name="Haas M."/>
            <person name="Kono T."/>
            <person name="Macchietto M."/>
            <person name="Millas R."/>
            <person name="McGilp L."/>
            <person name="Shao M."/>
            <person name="Duquette J."/>
            <person name="Hirsch C.N."/>
            <person name="Kimball J."/>
        </authorList>
    </citation>
    <scope>NUCLEOTIDE SEQUENCE</scope>
    <source>
        <tissue evidence="1">Fresh leaf tissue</tissue>
    </source>
</reference>
<evidence type="ECO:0000313" key="2">
    <source>
        <dbReference type="Proteomes" id="UP000729402"/>
    </source>
</evidence>
<organism evidence="1 2">
    <name type="scientific">Zizania palustris</name>
    <name type="common">Northern wild rice</name>
    <dbReference type="NCBI Taxonomy" id="103762"/>
    <lineage>
        <taxon>Eukaryota</taxon>
        <taxon>Viridiplantae</taxon>
        <taxon>Streptophyta</taxon>
        <taxon>Embryophyta</taxon>
        <taxon>Tracheophyta</taxon>
        <taxon>Spermatophyta</taxon>
        <taxon>Magnoliopsida</taxon>
        <taxon>Liliopsida</taxon>
        <taxon>Poales</taxon>
        <taxon>Poaceae</taxon>
        <taxon>BOP clade</taxon>
        <taxon>Oryzoideae</taxon>
        <taxon>Oryzeae</taxon>
        <taxon>Zizaniinae</taxon>
        <taxon>Zizania</taxon>
    </lineage>
</organism>
<gene>
    <name evidence="1" type="ORF">GUJ93_ZPchr0010g9063</name>
</gene>
<dbReference type="AlphaFoldDB" id="A0A8J6BNS4"/>
<protein>
    <submittedName>
        <fullName evidence="1">Uncharacterized protein</fullName>
    </submittedName>
</protein>
<reference evidence="1" key="2">
    <citation type="submission" date="2021-02" db="EMBL/GenBank/DDBJ databases">
        <authorList>
            <person name="Kimball J.A."/>
            <person name="Haas M.W."/>
            <person name="Macchietto M."/>
            <person name="Kono T."/>
            <person name="Duquette J."/>
            <person name="Shao M."/>
        </authorList>
    </citation>
    <scope>NUCLEOTIDE SEQUENCE</scope>
    <source>
        <tissue evidence="1">Fresh leaf tissue</tissue>
    </source>
</reference>
<dbReference type="OrthoDB" id="244158at2759"/>
<evidence type="ECO:0000313" key="1">
    <source>
        <dbReference type="EMBL" id="KAG8088766.1"/>
    </source>
</evidence>